<proteinExistence type="predicted"/>
<protein>
    <recommendedName>
        <fullName evidence="4">NADP-dependent oxidoreductase domain-containing protein</fullName>
    </recommendedName>
</protein>
<dbReference type="Pfam" id="PF00248">
    <property type="entry name" value="Aldo_ket_red"/>
    <property type="match status" value="1"/>
</dbReference>
<evidence type="ECO:0000256" key="1">
    <source>
        <dbReference type="PIRSR" id="PIRSR000097-1"/>
    </source>
</evidence>
<reference evidence="5 6" key="1">
    <citation type="submission" date="2017-07" db="EMBL/GenBank/DDBJ databases">
        <title>Isolation and whole genome analysis of endospore-forming bacteria from heroin.</title>
        <authorList>
            <person name="Kalinowski J."/>
            <person name="Ahrens B."/>
            <person name="Al-Dilaimi A."/>
            <person name="Winkler A."/>
            <person name="Wibberg D."/>
            <person name="Schleenbecker U."/>
            <person name="Ruckert C."/>
            <person name="Wolfel R."/>
            <person name="Grass G."/>
        </authorList>
    </citation>
    <scope>NUCLEOTIDE SEQUENCE [LARGE SCALE GENOMIC DNA]</scope>
    <source>
        <strain evidence="5 6">7528</strain>
    </source>
</reference>
<accession>A0A268A7R1</accession>
<sequence>MKEENTMKTITLPDGTELAAIGQGTWYMGDDDSRRHDEVQALRIGIDQKLQVIDTAEMYGAGRSEHLVREAIANRREKVFLVSKVLPSNAAYDDVLTACNRSLERLGTDYLDLYLLHWRGAVPLEETVAAFEKLKEEGKIKRWGVSNFDTDDMEELWNVENGKNCAVNQVLYNLTARGIEYDLIPWQKEKGIPIMAYCPLAQGDRKEILHNAAVRELAKAYGVSVSQIALAWTIQSGHVLSIPKAGQAAHVVENAVAGNLVLNKEDLAKLDKEFPPPMSKVPLEVV</sequence>
<dbReference type="PANTHER" id="PTHR43638">
    <property type="entry name" value="OXIDOREDUCTASE, ALDO/KETO REDUCTASE FAMILY PROTEIN"/>
    <property type="match status" value="1"/>
</dbReference>
<dbReference type="CDD" id="cd19138">
    <property type="entry name" value="AKR_YeaE"/>
    <property type="match status" value="1"/>
</dbReference>
<feature type="binding site" evidence="2">
    <location>
        <position position="117"/>
    </location>
    <ligand>
        <name>substrate</name>
    </ligand>
</feature>
<dbReference type="PANTHER" id="PTHR43638:SF3">
    <property type="entry name" value="ALDEHYDE REDUCTASE"/>
    <property type="match status" value="1"/>
</dbReference>
<dbReference type="Proteomes" id="UP000216013">
    <property type="component" value="Unassembled WGS sequence"/>
</dbReference>
<dbReference type="InterPro" id="IPR036812">
    <property type="entry name" value="NAD(P)_OxRdtase_dom_sf"/>
</dbReference>
<feature type="active site" description="Proton donor" evidence="1">
    <location>
        <position position="59"/>
    </location>
</feature>
<dbReference type="SUPFAM" id="SSF51430">
    <property type="entry name" value="NAD(P)-linked oxidoreductase"/>
    <property type="match status" value="1"/>
</dbReference>
<feature type="site" description="Lowers pKa of active site Tyr" evidence="3">
    <location>
        <position position="84"/>
    </location>
</feature>
<evidence type="ECO:0000256" key="3">
    <source>
        <dbReference type="PIRSR" id="PIRSR000097-3"/>
    </source>
</evidence>
<evidence type="ECO:0000259" key="4">
    <source>
        <dbReference type="Pfam" id="PF00248"/>
    </source>
</evidence>
<evidence type="ECO:0000256" key="2">
    <source>
        <dbReference type="PIRSR" id="PIRSR000097-2"/>
    </source>
</evidence>
<dbReference type="PIRSF" id="PIRSF000097">
    <property type="entry name" value="AKR"/>
    <property type="match status" value="1"/>
</dbReference>
<dbReference type="Gene3D" id="3.20.20.100">
    <property type="entry name" value="NADP-dependent oxidoreductase domain"/>
    <property type="match status" value="1"/>
</dbReference>
<dbReference type="PRINTS" id="PR00069">
    <property type="entry name" value="ALDKETRDTASE"/>
</dbReference>
<dbReference type="GO" id="GO:0016491">
    <property type="term" value="F:oxidoreductase activity"/>
    <property type="evidence" value="ECO:0007669"/>
    <property type="project" value="InterPro"/>
</dbReference>
<evidence type="ECO:0000313" key="6">
    <source>
        <dbReference type="Proteomes" id="UP000216013"/>
    </source>
</evidence>
<dbReference type="AlphaFoldDB" id="A0A268A7R1"/>
<dbReference type="EMBL" id="NPBV01000025">
    <property type="protein sequence ID" value="PAD20119.1"/>
    <property type="molecule type" value="Genomic_DNA"/>
</dbReference>
<evidence type="ECO:0000313" key="5">
    <source>
        <dbReference type="EMBL" id="PAD20119.1"/>
    </source>
</evidence>
<dbReference type="InterPro" id="IPR023210">
    <property type="entry name" value="NADP_OxRdtase_dom"/>
</dbReference>
<organism evidence="5 6">
    <name type="scientific">Terribacillus saccharophilus</name>
    <dbReference type="NCBI Taxonomy" id="361277"/>
    <lineage>
        <taxon>Bacteria</taxon>
        <taxon>Bacillati</taxon>
        <taxon>Bacillota</taxon>
        <taxon>Bacilli</taxon>
        <taxon>Bacillales</taxon>
        <taxon>Bacillaceae</taxon>
        <taxon>Terribacillus</taxon>
    </lineage>
</organism>
<gene>
    <name evidence="5" type="ORF">CHH64_15365</name>
</gene>
<comment type="caution">
    <text evidence="5">The sequence shown here is derived from an EMBL/GenBank/DDBJ whole genome shotgun (WGS) entry which is preliminary data.</text>
</comment>
<name>A0A268A7R1_9BACI</name>
<dbReference type="InterPro" id="IPR020471">
    <property type="entry name" value="AKR"/>
</dbReference>
<feature type="domain" description="NADP-dependent oxidoreductase" evidence="4">
    <location>
        <begin position="21"/>
        <end position="272"/>
    </location>
</feature>